<dbReference type="EMBL" id="FXAZ01000002">
    <property type="protein sequence ID" value="SMG34114.1"/>
    <property type="molecule type" value="Genomic_DNA"/>
</dbReference>
<evidence type="ECO:0000256" key="7">
    <source>
        <dbReference type="ARBA" id="ARBA00023288"/>
    </source>
</evidence>
<evidence type="ECO:0000256" key="4">
    <source>
        <dbReference type="ARBA" id="ARBA00022729"/>
    </source>
</evidence>
<comment type="similarity">
    <text evidence="2">Belongs to the GerABKC lipoprotein family.</text>
</comment>
<dbReference type="OrthoDB" id="2592518at2"/>
<protein>
    <submittedName>
        <fullName evidence="10">Spore germination protein</fullName>
    </submittedName>
</protein>
<proteinExistence type="inferred from homology"/>
<keyword evidence="11" id="KW-1185">Reference proteome</keyword>
<dbReference type="PANTHER" id="PTHR35789:SF1">
    <property type="entry name" value="SPORE GERMINATION PROTEIN B3"/>
    <property type="match status" value="1"/>
</dbReference>
<dbReference type="InterPro" id="IPR046953">
    <property type="entry name" value="Spore_GerAC-like_C"/>
</dbReference>
<dbReference type="Pfam" id="PF25198">
    <property type="entry name" value="Spore_GerAC_N"/>
    <property type="match status" value="1"/>
</dbReference>
<dbReference type="PROSITE" id="PS51257">
    <property type="entry name" value="PROKAR_LIPOPROTEIN"/>
    <property type="match status" value="1"/>
</dbReference>
<accession>A0A1X7JZV9</accession>
<dbReference type="InterPro" id="IPR038501">
    <property type="entry name" value="Spore_GerAC_C_sf"/>
</dbReference>
<evidence type="ECO:0000256" key="6">
    <source>
        <dbReference type="ARBA" id="ARBA00023139"/>
    </source>
</evidence>
<evidence type="ECO:0000313" key="10">
    <source>
        <dbReference type="EMBL" id="SMG34114.1"/>
    </source>
</evidence>
<evidence type="ECO:0000259" key="8">
    <source>
        <dbReference type="Pfam" id="PF05504"/>
    </source>
</evidence>
<evidence type="ECO:0000256" key="3">
    <source>
        <dbReference type="ARBA" id="ARBA00022544"/>
    </source>
</evidence>
<reference evidence="10 11" key="1">
    <citation type="submission" date="2017-04" db="EMBL/GenBank/DDBJ databases">
        <authorList>
            <person name="Afonso C.L."/>
            <person name="Miller P.J."/>
            <person name="Scott M.A."/>
            <person name="Spackman E."/>
            <person name="Goraichik I."/>
            <person name="Dimitrov K.M."/>
            <person name="Suarez D.L."/>
            <person name="Swayne D.E."/>
        </authorList>
    </citation>
    <scope>NUCLEOTIDE SEQUENCE [LARGE SCALE GENOMIC DNA]</scope>
    <source>
        <strain evidence="10 11">11</strain>
    </source>
</reference>
<evidence type="ECO:0000256" key="2">
    <source>
        <dbReference type="ARBA" id="ARBA00007886"/>
    </source>
</evidence>
<keyword evidence="4" id="KW-0732">Signal</keyword>
<dbReference type="Proteomes" id="UP000193834">
    <property type="component" value="Unassembled WGS sequence"/>
</dbReference>
<keyword evidence="5" id="KW-0472">Membrane</keyword>
<keyword evidence="6" id="KW-0564">Palmitate</keyword>
<feature type="domain" description="Spore germination GerAC-like C-terminal" evidence="8">
    <location>
        <begin position="198"/>
        <end position="374"/>
    </location>
</feature>
<feature type="domain" description="Spore germination protein N-terminal" evidence="9">
    <location>
        <begin position="24"/>
        <end position="189"/>
    </location>
</feature>
<evidence type="ECO:0000313" key="11">
    <source>
        <dbReference type="Proteomes" id="UP000193834"/>
    </source>
</evidence>
<dbReference type="AlphaFoldDB" id="A0A1X7JZV9"/>
<evidence type="ECO:0000256" key="1">
    <source>
        <dbReference type="ARBA" id="ARBA00004635"/>
    </source>
</evidence>
<keyword evidence="3" id="KW-0309">Germination</keyword>
<gene>
    <name evidence="10" type="ORF">SAMN06295960_1941</name>
</gene>
<dbReference type="Pfam" id="PF05504">
    <property type="entry name" value="Spore_GerAC"/>
    <property type="match status" value="1"/>
</dbReference>
<dbReference type="Gene3D" id="3.30.300.210">
    <property type="entry name" value="Nutrient germinant receptor protein C, domain 3"/>
    <property type="match status" value="1"/>
</dbReference>
<evidence type="ECO:0000259" key="9">
    <source>
        <dbReference type="Pfam" id="PF25198"/>
    </source>
</evidence>
<dbReference type="RefSeq" id="WP_085494179.1">
    <property type="nucleotide sequence ID" value="NZ_FXAZ01000002.1"/>
</dbReference>
<dbReference type="PANTHER" id="PTHR35789">
    <property type="entry name" value="SPORE GERMINATION PROTEIN B3"/>
    <property type="match status" value="1"/>
</dbReference>
<dbReference type="GO" id="GO:0016020">
    <property type="term" value="C:membrane"/>
    <property type="evidence" value="ECO:0007669"/>
    <property type="project" value="UniProtKB-SubCell"/>
</dbReference>
<evidence type="ECO:0000256" key="5">
    <source>
        <dbReference type="ARBA" id="ARBA00023136"/>
    </source>
</evidence>
<comment type="subcellular location">
    <subcellularLocation>
        <location evidence="1">Membrane</location>
        <topology evidence="1">Lipid-anchor</topology>
    </subcellularLocation>
</comment>
<dbReference type="GO" id="GO:0009847">
    <property type="term" value="P:spore germination"/>
    <property type="evidence" value="ECO:0007669"/>
    <property type="project" value="InterPro"/>
</dbReference>
<dbReference type="InterPro" id="IPR008844">
    <property type="entry name" value="Spore_GerAC-like"/>
</dbReference>
<dbReference type="InterPro" id="IPR057336">
    <property type="entry name" value="GerAC_N"/>
</dbReference>
<dbReference type="STRING" id="1852522.SAMN06295960_1941"/>
<name>A0A1X7JZV9_9BACL</name>
<sequence length="377" mass="42504">MTFRKLCLLLLVCCIFLTGCFDSSVILERLSISVAMGFDKKNDEEMVVTTVLLAALPEATEASQVLSVTADTSKGAKDKFDREVSRKLVSGQVRSIIYDRGLAKEGIMNIADTLSRDPAFGDMVYLMVSNESSEDLLHYKYTHFPNVGLYLGEMIDQNIELGWLMPSTIHYFRKRFYSVGIDPALPIIERKGSLLNVKGSAVFRDDRMVGEISAKESSYLTLVSNKIKPSSLQIVMKKDGLSKYIKHDTQRTPTVKVDLRNLNFSTSVKLVSAKDLQFEVNVKMDSELQEISADYHFSIPGAIDLLEREMKSHLEQELLAFFEHLQQLGSDPVGFGEIYRSSVRHSGLTKDQWRDMFPKAAFKTNVNIRLVRTGTIE</sequence>
<keyword evidence="7" id="KW-0449">Lipoprotein</keyword>
<dbReference type="NCBIfam" id="TIGR02887">
    <property type="entry name" value="spore_ger_x_C"/>
    <property type="match status" value="1"/>
</dbReference>
<organism evidence="10 11">
    <name type="scientific">Paenibacillus aquistagni</name>
    <dbReference type="NCBI Taxonomy" id="1852522"/>
    <lineage>
        <taxon>Bacteria</taxon>
        <taxon>Bacillati</taxon>
        <taxon>Bacillota</taxon>
        <taxon>Bacilli</taxon>
        <taxon>Bacillales</taxon>
        <taxon>Paenibacillaceae</taxon>
        <taxon>Paenibacillus</taxon>
    </lineage>
</organism>